<sequence>MKEADVLLERHPDVRIIHLIRDPRGTMLSRAHFTDKETGEMHKNYTSVCRRLLDDIQTSKAIAQKHAGRILTVRYEDLAQFPVAVTQKLYSFSELKYTPEVEKYVKKITSKEQLNDEGKPSRKSTSRKDPYRTAYNWRKEMSFQLIKKIDRACEGVYEAMGYRTFSDEDELRDMTVSAKIDDFRDHRILLRLLS</sequence>
<protein>
    <submittedName>
        <fullName evidence="4">Carbohydrate sulfotransferase 4</fullName>
    </submittedName>
</protein>
<dbReference type="GeneID" id="101857529"/>
<reference evidence="4" key="1">
    <citation type="submission" date="2025-08" db="UniProtKB">
        <authorList>
            <consortium name="RefSeq"/>
        </authorList>
    </citation>
    <scope>IDENTIFICATION</scope>
</reference>
<proteinExistence type="predicted"/>
<feature type="region of interest" description="Disordered" evidence="1">
    <location>
        <begin position="111"/>
        <end position="130"/>
    </location>
</feature>
<keyword evidence="3" id="KW-1185">Reference proteome</keyword>
<dbReference type="Gene3D" id="3.40.50.300">
    <property type="entry name" value="P-loop containing nucleotide triphosphate hydrolases"/>
    <property type="match status" value="1"/>
</dbReference>
<evidence type="ECO:0000256" key="1">
    <source>
        <dbReference type="SAM" id="MobiDB-lite"/>
    </source>
</evidence>
<dbReference type="Pfam" id="PF00685">
    <property type="entry name" value="Sulfotransfer_1"/>
    <property type="match status" value="1"/>
</dbReference>
<dbReference type="PANTHER" id="PTHR10704">
    <property type="entry name" value="CARBOHYDRATE SULFOTRANSFERASE"/>
    <property type="match status" value="1"/>
</dbReference>
<evidence type="ECO:0000259" key="2">
    <source>
        <dbReference type="Pfam" id="PF00685"/>
    </source>
</evidence>
<dbReference type="RefSeq" id="XP_012936854.1">
    <property type="nucleotide sequence ID" value="XM_013081400.1"/>
</dbReference>
<dbReference type="Proteomes" id="UP000694888">
    <property type="component" value="Unplaced"/>
</dbReference>
<feature type="domain" description="Sulfotransferase" evidence="2">
    <location>
        <begin position="11"/>
        <end position="159"/>
    </location>
</feature>
<organism evidence="3 4">
    <name type="scientific">Aplysia californica</name>
    <name type="common">California sea hare</name>
    <dbReference type="NCBI Taxonomy" id="6500"/>
    <lineage>
        <taxon>Eukaryota</taxon>
        <taxon>Metazoa</taxon>
        <taxon>Spiralia</taxon>
        <taxon>Lophotrochozoa</taxon>
        <taxon>Mollusca</taxon>
        <taxon>Gastropoda</taxon>
        <taxon>Heterobranchia</taxon>
        <taxon>Euthyneura</taxon>
        <taxon>Tectipleura</taxon>
        <taxon>Aplysiida</taxon>
        <taxon>Aplysioidea</taxon>
        <taxon>Aplysiidae</taxon>
        <taxon>Aplysia</taxon>
    </lineage>
</organism>
<dbReference type="InterPro" id="IPR051135">
    <property type="entry name" value="Gal/GlcNAc/GalNAc_ST"/>
</dbReference>
<gene>
    <name evidence="4" type="primary">LOC101857529</name>
</gene>
<evidence type="ECO:0000313" key="3">
    <source>
        <dbReference type="Proteomes" id="UP000694888"/>
    </source>
</evidence>
<accession>A0ABM0ZY18</accession>
<dbReference type="InterPro" id="IPR027417">
    <property type="entry name" value="P-loop_NTPase"/>
</dbReference>
<dbReference type="PANTHER" id="PTHR10704:SF44">
    <property type="entry name" value="LD35051P-RELATED"/>
    <property type="match status" value="1"/>
</dbReference>
<dbReference type="InterPro" id="IPR000863">
    <property type="entry name" value="Sulfotransferase_dom"/>
</dbReference>
<name>A0ABM0ZY18_APLCA</name>
<dbReference type="SUPFAM" id="SSF52540">
    <property type="entry name" value="P-loop containing nucleoside triphosphate hydrolases"/>
    <property type="match status" value="1"/>
</dbReference>
<evidence type="ECO:0000313" key="4">
    <source>
        <dbReference type="RefSeq" id="XP_012936854.1"/>
    </source>
</evidence>